<keyword evidence="3" id="KW-1185">Reference proteome</keyword>
<dbReference type="PANTHER" id="PTHR43757">
    <property type="entry name" value="AMINOMETHYLTRANSFERASE"/>
    <property type="match status" value="1"/>
</dbReference>
<accession>A0A0M6XKP8</accession>
<name>A0A0M6XKP8_9RHOB</name>
<dbReference type="Pfam" id="PF01571">
    <property type="entry name" value="GCV_T"/>
    <property type="match status" value="1"/>
</dbReference>
<dbReference type="InterPro" id="IPR028896">
    <property type="entry name" value="GcvT/YgfZ/DmdA"/>
</dbReference>
<dbReference type="SUPFAM" id="SSF103025">
    <property type="entry name" value="Folate-binding domain"/>
    <property type="match status" value="1"/>
</dbReference>
<dbReference type="EMBL" id="CXPG01000011">
    <property type="protein sequence ID" value="CTQ31760.1"/>
    <property type="molecule type" value="Genomic_DNA"/>
</dbReference>
<evidence type="ECO:0000313" key="2">
    <source>
        <dbReference type="EMBL" id="CTQ31760.1"/>
    </source>
</evidence>
<dbReference type="Gene3D" id="3.30.1360.120">
    <property type="entry name" value="Probable tRNA modification gtpase trme, domain 1"/>
    <property type="match status" value="1"/>
</dbReference>
<dbReference type="PANTHER" id="PTHR43757:SF2">
    <property type="entry name" value="AMINOMETHYLTRANSFERASE, MITOCHONDRIAL"/>
    <property type="match status" value="1"/>
</dbReference>
<dbReference type="EC" id="2.1.2.10" evidence="2"/>
<keyword evidence="2" id="KW-0489">Methyltransferase</keyword>
<evidence type="ECO:0000259" key="1">
    <source>
        <dbReference type="Pfam" id="PF01571"/>
    </source>
</evidence>
<dbReference type="GO" id="GO:0004047">
    <property type="term" value="F:aminomethyltransferase activity"/>
    <property type="evidence" value="ECO:0007669"/>
    <property type="project" value="UniProtKB-EC"/>
</dbReference>
<dbReference type="GO" id="GO:0032259">
    <property type="term" value="P:methylation"/>
    <property type="evidence" value="ECO:0007669"/>
    <property type="project" value="UniProtKB-KW"/>
</dbReference>
<sequence>MSVDVGRIVYIQMLNSRAGVEADVTVTRLSETAWLMVTPAAMRVKDDAWLRRHLGDANVVITDVTAGEAVLAVMGPKSREVMRAISPGDFSTEAFPFGTAREIEAGLGFAVKTGTPADFIGRDAVLRKREEGLTRRMLQFRLR</sequence>
<gene>
    <name evidence="2" type="primary">gcvT_2</name>
    <name evidence="2" type="ORF">JAN5088_00519</name>
</gene>
<dbReference type="Gene3D" id="4.10.1250.10">
    <property type="entry name" value="Aminomethyltransferase fragment"/>
    <property type="match status" value="1"/>
</dbReference>
<protein>
    <submittedName>
        <fullName evidence="2">Aminomethyltransferase</fullName>
        <ecNumber evidence="2">2.1.2.10</ecNumber>
    </submittedName>
</protein>
<dbReference type="STRING" id="282197.SAMN04488517_106106"/>
<dbReference type="GO" id="GO:0008168">
    <property type="term" value="F:methyltransferase activity"/>
    <property type="evidence" value="ECO:0007669"/>
    <property type="project" value="UniProtKB-KW"/>
</dbReference>
<proteinExistence type="predicted"/>
<feature type="domain" description="GCVT N-terminal" evidence="1">
    <location>
        <begin position="3"/>
        <end position="106"/>
    </location>
</feature>
<organism evidence="2 3">
    <name type="scientific">Jannaschia rubra</name>
    <dbReference type="NCBI Taxonomy" id="282197"/>
    <lineage>
        <taxon>Bacteria</taxon>
        <taxon>Pseudomonadati</taxon>
        <taxon>Pseudomonadota</taxon>
        <taxon>Alphaproteobacteria</taxon>
        <taxon>Rhodobacterales</taxon>
        <taxon>Roseobacteraceae</taxon>
        <taxon>Jannaschia</taxon>
    </lineage>
</organism>
<dbReference type="AlphaFoldDB" id="A0A0M6XKP8"/>
<evidence type="ECO:0000313" key="3">
    <source>
        <dbReference type="Proteomes" id="UP000048908"/>
    </source>
</evidence>
<dbReference type="InterPro" id="IPR006222">
    <property type="entry name" value="GCVT_N"/>
</dbReference>
<reference evidence="2 3" key="1">
    <citation type="submission" date="2015-07" db="EMBL/GenBank/DDBJ databases">
        <authorList>
            <person name="Noorani M."/>
        </authorList>
    </citation>
    <scope>NUCLEOTIDE SEQUENCE [LARGE SCALE GENOMIC DNA]</scope>
    <source>
        <strain evidence="2 3">CECT 5088</strain>
    </source>
</reference>
<keyword evidence="2" id="KW-0808">Transferase</keyword>
<dbReference type="Proteomes" id="UP000048908">
    <property type="component" value="Unassembled WGS sequence"/>
</dbReference>
<dbReference type="InterPro" id="IPR027266">
    <property type="entry name" value="TrmE/GcvT-like"/>
</dbReference>